<keyword evidence="1" id="KW-0812">Transmembrane</keyword>
<evidence type="ECO:0000313" key="3">
    <source>
        <dbReference type="Proteomes" id="UP000177117"/>
    </source>
</evidence>
<dbReference type="Proteomes" id="UP000177117">
    <property type="component" value="Unassembled WGS sequence"/>
</dbReference>
<sequence length="161" mass="18590">MLNLRKIVILSVVIIACTLAGFFVYQEYSSRPQAGFFIGEITKIEGGYIYMDGYYVLDDLNSKEAIEQTKPSAVKVRVASDTKFKRIELIRPSLEETAKNNYTYKIEDLKRNETDVSLDILQKEFEEFGPRVKVTSSKNIFRKEEFKAVLLEYTIFASPFK</sequence>
<name>A0A1F8EJI5_9BACT</name>
<dbReference type="PROSITE" id="PS51257">
    <property type="entry name" value="PROKAR_LIPOPROTEIN"/>
    <property type="match status" value="1"/>
</dbReference>
<dbReference type="EMBL" id="MGJD01000011">
    <property type="protein sequence ID" value="OGN01015.1"/>
    <property type="molecule type" value="Genomic_DNA"/>
</dbReference>
<evidence type="ECO:0000256" key="1">
    <source>
        <dbReference type="SAM" id="Phobius"/>
    </source>
</evidence>
<evidence type="ECO:0000313" key="2">
    <source>
        <dbReference type="EMBL" id="OGN01015.1"/>
    </source>
</evidence>
<keyword evidence="1" id="KW-0472">Membrane</keyword>
<dbReference type="AlphaFoldDB" id="A0A1F8EJI5"/>
<accession>A0A1F8EJI5</accession>
<proteinExistence type="predicted"/>
<comment type="caution">
    <text evidence="2">The sequence shown here is derived from an EMBL/GenBank/DDBJ whole genome shotgun (WGS) entry which is preliminary data.</text>
</comment>
<protein>
    <submittedName>
        <fullName evidence="2">Uncharacterized protein</fullName>
    </submittedName>
</protein>
<feature type="transmembrane region" description="Helical" evidence="1">
    <location>
        <begin position="7"/>
        <end position="25"/>
    </location>
</feature>
<gene>
    <name evidence="2" type="ORF">A2650_02140</name>
</gene>
<reference evidence="2 3" key="1">
    <citation type="journal article" date="2016" name="Nat. Commun.">
        <title>Thousands of microbial genomes shed light on interconnected biogeochemical processes in an aquifer system.</title>
        <authorList>
            <person name="Anantharaman K."/>
            <person name="Brown C.T."/>
            <person name="Hug L.A."/>
            <person name="Sharon I."/>
            <person name="Castelle C.J."/>
            <person name="Probst A.J."/>
            <person name="Thomas B.C."/>
            <person name="Singh A."/>
            <person name="Wilkins M.J."/>
            <person name="Karaoz U."/>
            <person name="Brodie E.L."/>
            <person name="Williams K.H."/>
            <person name="Hubbard S.S."/>
            <person name="Banfield J.F."/>
        </authorList>
    </citation>
    <scope>NUCLEOTIDE SEQUENCE [LARGE SCALE GENOMIC DNA]</scope>
</reference>
<keyword evidence="1" id="KW-1133">Transmembrane helix</keyword>
<organism evidence="2 3">
    <name type="scientific">Candidatus Yanofskybacteria bacterium RIFCSPHIGHO2_01_FULL_41_53</name>
    <dbReference type="NCBI Taxonomy" id="1802663"/>
    <lineage>
        <taxon>Bacteria</taxon>
        <taxon>Candidatus Yanofskyibacteriota</taxon>
    </lineage>
</organism>